<keyword evidence="2" id="KW-0732">Signal</keyword>
<evidence type="ECO:0000313" key="4">
    <source>
        <dbReference type="Proteomes" id="UP001168972"/>
    </source>
</evidence>
<evidence type="ECO:0000256" key="1">
    <source>
        <dbReference type="SAM" id="MobiDB-lite"/>
    </source>
</evidence>
<name>A0AA39G841_MICHY</name>
<dbReference type="EMBL" id="JAQQBR010000001">
    <property type="protein sequence ID" value="KAK0183148.1"/>
    <property type="molecule type" value="Genomic_DNA"/>
</dbReference>
<reference evidence="3" key="2">
    <citation type="submission" date="2023-03" db="EMBL/GenBank/DDBJ databases">
        <authorList>
            <person name="Inwood S.N."/>
            <person name="Skelly J.G."/>
            <person name="Guhlin J."/>
            <person name="Harrop T.W.R."/>
            <person name="Goldson S.G."/>
            <person name="Dearden P.K."/>
        </authorList>
    </citation>
    <scope>NUCLEOTIDE SEQUENCE</scope>
    <source>
        <strain evidence="3">Lincoln</strain>
        <tissue evidence="3">Whole body</tissue>
    </source>
</reference>
<comment type="caution">
    <text evidence="3">The sequence shown here is derived from an EMBL/GenBank/DDBJ whole genome shotgun (WGS) entry which is preliminary data.</text>
</comment>
<protein>
    <submittedName>
        <fullName evidence="3">Uncharacterized protein</fullName>
    </submittedName>
</protein>
<feature type="signal peptide" evidence="2">
    <location>
        <begin position="1"/>
        <end position="24"/>
    </location>
</feature>
<organism evidence="3 4">
    <name type="scientific">Microctonus hyperodae</name>
    <name type="common">Parasitoid wasp</name>
    <dbReference type="NCBI Taxonomy" id="165561"/>
    <lineage>
        <taxon>Eukaryota</taxon>
        <taxon>Metazoa</taxon>
        <taxon>Ecdysozoa</taxon>
        <taxon>Arthropoda</taxon>
        <taxon>Hexapoda</taxon>
        <taxon>Insecta</taxon>
        <taxon>Pterygota</taxon>
        <taxon>Neoptera</taxon>
        <taxon>Endopterygota</taxon>
        <taxon>Hymenoptera</taxon>
        <taxon>Apocrita</taxon>
        <taxon>Ichneumonoidea</taxon>
        <taxon>Braconidae</taxon>
        <taxon>Euphorinae</taxon>
        <taxon>Microctonus</taxon>
    </lineage>
</organism>
<feature type="region of interest" description="Disordered" evidence="1">
    <location>
        <begin position="114"/>
        <end position="185"/>
    </location>
</feature>
<evidence type="ECO:0000313" key="3">
    <source>
        <dbReference type="EMBL" id="KAK0183148.1"/>
    </source>
</evidence>
<sequence>MQEYNERGLSCLIIIISIISTTLAKSNGSPGSIIPRRYNRRAVGISEFLTPPAPPAHRNRLSLPSTSSTFQSHNSIKAPYRHGKILNPPSQHPVAPNESSGYFSRLMSWLNPFSGPSQTSSLPQQPLPPPRPPPPPHNLDQSIHNGDLKPPPLPPQATQYQPPAEHSLPKPPAPPTGQSYLPPLSGKNCDTCNTVPWIPLPQASDVRYSSAPSRNNLPYTNDNIDLKPPSQSYEIKPLDFGYGPPQSQHEIIPQASNSHHNIDNSQTQYTSTYTGPIPNPHLYPGAIPPLYKATAFNIQSEPSNPIPSGINNEETSSINSQSISDSSNHNNNLNLNAHPSESSFPPLSTSDNANLDSSYVDVLPPSAEVILENENFPPNHFQEIHHDNGGSSSNFQQVLHHTDSEQASSVSLQPTIDTPSPTDYPLTTKSQKNNYGTKLSSDGQHIFHIEESPVIDLSTNDKKLNNASVSSSSGFDEASVILQNSDGTYGINATIPNAADVNYNNWSLDSETEGDLISSTLQPFEISINEQIDQNPINHRQVEETNSKLNSRVITESPSQNVSSLLLGVFQNINNNNKNNYNLTGFKQNSLDVNSHLDNHNLDGKQAEVNSELNLRLDHMSKEEVEAKRSRLKFNARDIQSGAGFTPSFGVRNREENNQESFVPSFTQVNNDNNNRDEIDQQRGMKKNKQVQIIIPYTSQYTPSPFHPSNERGNVEVIDKTRGRKVPVFSDDDRIEDTRIGNEDINKLSHILQALNGWPKVKDAMTKSNNVKVNTSIDVLRLQKNIDNWTIQEYSRGTTASTESPIISHPHLSQSKQIPDEYFTTTEPVPAAGTIREIEKIYGNVLSGFNYNDLEHEGSASSRVDTPSIRVSSFEREDPSMSSELDSTTEATTNSLTVSSAEDNSWEQLPVSISPLSNERVYVVTPQSILKSSQLNSSIKINNEKNIDANLNNNSTNKFESIERAYQVLPEAVNNLAVASTGPATIPLWGIMEHEQYALAMNKTNSTMGSPILYSGHSKVSRTRQ</sequence>
<proteinExistence type="predicted"/>
<feature type="compositionally biased region" description="Pro residues" evidence="1">
    <location>
        <begin position="125"/>
        <end position="137"/>
    </location>
</feature>
<feature type="region of interest" description="Disordered" evidence="1">
    <location>
        <begin position="400"/>
        <end position="429"/>
    </location>
</feature>
<feature type="compositionally biased region" description="Low complexity" evidence="1">
    <location>
        <begin position="308"/>
        <end position="341"/>
    </location>
</feature>
<feature type="compositionally biased region" description="Polar residues" evidence="1">
    <location>
        <begin position="210"/>
        <end position="229"/>
    </location>
</feature>
<feature type="chain" id="PRO_5041249466" evidence="2">
    <location>
        <begin position="25"/>
        <end position="1025"/>
    </location>
</feature>
<dbReference type="Proteomes" id="UP001168972">
    <property type="component" value="Unassembled WGS sequence"/>
</dbReference>
<feature type="region of interest" description="Disordered" evidence="1">
    <location>
        <begin position="49"/>
        <end position="73"/>
    </location>
</feature>
<feature type="compositionally biased region" description="Polar residues" evidence="1">
    <location>
        <begin position="62"/>
        <end position="73"/>
    </location>
</feature>
<dbReference type="AlphaFoldDB" id="A0AA39G841"/>
<feature type="compositionally biased region" description="Polar residues" evidence="1">
    <location>
        <begin position="880"/>
        <end position="904"/>
    </location>
</feature>
<evidence type="ECO:0000256" key="2">
    <source>
        <dbReference type="SAM" id="SignalP"/>
    </source>
</evidence>
<keyword evidence="4" id="KW-1185">Reference proteome</keyword>
<feature type="region of interest" description="Disordered" evidence="1">
    <location>
        <begin position="207"/>
        <end position="229"/>
    </location>
</feature>
<feature type="region of interest" description="Disordered" evidence="1">
    <location>
        <begin position="302"/>
        <end position="350"/>
    </location>
</feature>
<reference evidence="3" key="1">
    <citation type="journal article" date="2023" name="bioRxiv">
        <title>Scaffold-level genome assemblies of two parasitoid biocontrol wasps reveal the parthenogenesis mechanism and an associated novel virus.</title>
        <authorList>
            <person name="Inwood S."/>
            <person name="Skelly J."/>
            <person name="Guhlin J."/>
            <person name="Harrop T."/>
            <person name="Goldson S."/>
            <person name="Dearden P."/>
        </authorList>
    </citation>
    <scope>NUCLEOTIDE SEQUENCE</scope>
    <source>
        <strain evidence="3">Lincoln</strain>
        <tissue evidence="3">Whole body</tissue>
    </source>
</reference>
<accession>A0AA39G841</accession>
<feature type="region of interest" description="Disordered" evidence="1">
    <location>
        <begin position="856"/>
        <end position="904"/>
    </location>
</feature>
<gene>
    <name evidence="3" type="ORF">PV327_001217</name>
</gene>
<feature type="compositionally biased region" description="Polar residues" evidence="1">
    <location>
        <begin position="859"/>
        <end position="871"/>
    </location>
</feature>